<feature type="transmembrane region" description="Helical" evidence="5">
    <location>
        <begin position="60"/>
        <end position="81"/>
    </location>
</feature>
<dbReference type="InterPro" id="IPR003689">
    <property type="entry name" value="ZIP"/>
</dbReference>
<dbReference type="PANTHER" id="PTHR16950">
    <property type="entry name" value="ZINC TRANSPORTER SLC39A7 HISTIDINE-RICH MEMBRANE PROTEIN KE4"/>
    <property type="match status" value="1"/>
</dbReference>
<feature type="transmembrane region" description="Helical" evidence="5">
    <location>
        <begin position="6"/>
        <end position="26"/>
    </location>
</feature>
<evidence type="ECO:0000256" key="5">
    <source>
        <dbReference type="SAM" id="Phobius"/>
    </source>
</evidence>
<dbReference type="GO" id="GO:0016020">
    <property type="term" value="C:membrane"/>
    <property type="evidence" value="ECO:0007669"/>
    <property type="project" value="UniProtKB-SubCell"/>
</dbReference>
<dbReference type="EMBL" id="JNAD02000008">
    <property type="protein sequence ID" value="RKM94551.1"/>
    <property type="molecule type" value="Genomic_DNA"/>
</dbReference>
<reference evidence="6 7" key="1">
    <citation type="journal article" date="2014" name="Genome Announc.">
        <title>Draft Genome Sequence of Streptomyces fradiae ATCC 19609, a Strain Highly Sensitive to Antibiotics.</title>
        <authorList>
            <person name="Bekker O.B."/>
            <person name="Klimina K.M."/>
            <person name="Vatlin A.A."/>
            <person name="Zakharevich N.V."/>
            <person name="Kasianov A.S."/>
            <person name="Danilenko V.N."/>
        </authorList>
    </citation>
    <scope>NUCLEOTIDE SEQUENCE [LARGE SCALE GENOMIC DNA]</scope>
    <source>
        <strain evidence="6 7">ATCC 19609</strain>
    </source>
</reference>
<keyword evidence="4 5" id="KW-0472">Membrane</keyword>
<comment type="subcellular location">
    <subcellularLocation>
        <location evidence="1">Membrane</location>
        <topology evidence="1">Multi-pass membrane protein</topology>
    </subcellularLocation>
</comment>
<feature type="transmembrane region" description="Helical" evidence="5">
    <location>
        <begin position="33"/>
        <end position="54"/>
    </location>
</feature>
<evidence type="ECO:0000256" key="1">
    <source>
        <dbReference type="ARBA" id="ARBA00004141"/>
    </source>
</evidence>
<dbReference type="PANTHER" id="PTHR16950:SF16">
    <property type="entry name" value="ZINC TRANSPORTER ZIP13"/>
    <property type="match status" value="1"/>
</dbReference>
<sequence>MLWWIVLSGLAMSGLALSGAVALLLPERLFGRVVLPLVGLAAGALLGGALFHMLPGAVRVLGNGLGVYAWVAAGLFSFLVLEQFLHWHHCHRPPGAHRVPRGRPLGPLILVADGLHNFIGGLAVGGAFIVDVRLGVATWLAAAAHEVPQELGDFGVLVHSGWSSRRALAFNLASGLTFPLGGLIAYGLAGQVDVAVLVPFAAGNFVYIALADLLPEITTSPVPREKALHTASFAVGLGTLLALALLIS</sequence>
<proteinExistence type="predicted"/>
<evidence type="ECO:0000256" key="2">
    <source>
        <dbReference type="ARBA" id="ARBA00022692"/>
    </source>
</evidence>
<keyword evidence="3 5" id="KW-1133">Transmembrane helix</keyword>
<keyword evidence="7" id="KW-1185">Reference proteome</keyword>
<organism evidence="6 7">
    <name type="scientific">Streptomyces xinghaiensis</name>
    <dbReference type="NCBI Taxonomy" id="1038928"/>
    <lineage>
        <taxon>Bacteria</taxon>
        <taxon>Bacillati</taxon>
        <taxon>Actinomycetota</taxon>
        <taxon>Actinomycetes</taxon>
        <taxon>Kitasatosporales</taxon>
        <taxon>Streptomycetaceae</taxon>
        <taxon>Streptomyces</taxon>
    </lineage>
</organism>
<feature type="transmembrane region" description="Helical" evidence="5">
    <location>
        <begin position="227"/>
        <end position="247"/>
    </location>
</feature>
<evidence type="ECO:0000313" key="6">
    <source>
        <dbReference type="EMBL" id="RKM94551.1"/>
    </source>
</evidence>
<dbReference type="Proteomes" id="UP000028058">
    <property type="component" value="Unassembled WGS sequence"/>
</dbReference>
<evidence type="ECO:0000313" key="7">
    <source>
        <dbReference type="Proteomes" id="UP000028058"/>
    </source>
</evidence>
<dbReference type="AlphaFoldDB" id="A0A3M8F1S9"/>
<accession>A0A3M8F1S9</accession>
<name>A0A3M8F1S9_9ACTN</name>
<dbReference type="GO" id="GO:0005385">
    <property type="term" value="F:zinc ion transmembrane transporter activity"/>
    <property type="evidence" value="ECO:0007669"/>
    <property type="project" value="TreeGrafter"/>
</dbReference>
<evidence type="ECO:0000256" key="3">
    <source>
        <dbReference type="ARBA" id="ARBA00022989"/>
    </source>
</evidence>
<feature type="transmembrane region" description="Helical" evidence="5">
    <location>
        <begin position="194"/>
        <end position="215"/>
    </location>
</feature>
<keyword evidence="2 5" id="KW-0812">Transmembrane</keyword>
<feature type="transmembrane region" description="Helical" evidence="5">
    <location>
        <begin position="168"/>
        <end position="188"/>
    </location>
</feature>
<gene>
    <name evidence="6" type="ORF">SFRA_017840</name>
</gene>
<dbReference type="Pfam" id="PF02535">
    <property type="entry name" value="Zip"/>
    <property type="match status" value="1"/>
</dbReference>
<dbReference type="GO" id="GO:0006882">
    <property type="term" value="P:intracellular zinc ion homeostasis"/>
    <property type="evidence" value="ECO:0007669"/>
    <property type="project" value="TreeGrafter"/>
</dbReference>
<comment type="caution">
    <text evidence="6">The sequence shown here is derived from an EMBL/GenBank/DDBJ whole genome shotgun (WGS) entry which is preliminary data.</text>
</comment>
<dbReference type="OrthoDB" id="9806593at2"/>
<evidence type="ECO:0000256" key="4">
    <source>
        <dbReference type="ARBA" id="ARBA00023136"/>
    </source>
</evidence>
<protein>
    <submittedName>
        <fullName evidence="6">ZIP family metal transporter</fullName>
    </submittedName>
</protein>